<dbReference type="GeneID" id="5883729"/>
<sequence>MTVVRLENVFLKNVLFYLETLDDVCNFNQINKKCGEAIATVFINPFKLSQFYTFSQINKIFPVLQTYYCAKSFCTPKMIEARNMPLMEIGAWDKGLPTTVFSTKWFAEKVRKVRITQPIIHSFIKGINNYTNLIHLTIEIEYKQVSIVEKIVEIKSLQKIIIYSNSFYILSLAQREFISIQSKAQLYLIKTKNQPRYDLSNDKIDKSYPNIHFYSGNIEVPKDEYLNVSQYSFTINTKNKGFSLISHESSLLNTDSLKQTASIIEKYEISKLFFCHQGRTSVETNLSMFMNVTEISLDKVKNKLTLPLSVKRLNMKQCKVCFVNNGVRLKEIRGSKGCSVSGEICIDDLKVFSFDSSRIDMSWIEHGKTKRVGIDIRLDVFVLNNTYLSGPSSLSDEEKYVNRVSVKRGKSLILSKLDNQLTIDLHKFNFRVVEIISCDINELLIGNVICTLTFKPEIISFWGRGEERLVKIKKLRCGTIGKIQGEEYLDCKNFYYKGTEIIISEEEKN</sequence>
<organism evidence="2">
    <name type="scientific">Entamoeba dispar (strain ATCC PRA-260 / SAW760)</name>
    <dbReference type="NCBI Taxonomy" id="370354"/>
    <lineage>
        <taxon>Eukaryota</taxon>
        <taxon>Amoebozoa</taxon>
        <taxon>Evosea</taxon>
        <taxon>Archamoebae</taxon>
        <taxon>Mastigamoebida</taxon>
        <taxon>Entamoebidae</taxon>
        <taxon>Entamoeba</taxon>
    </lineage>
</organism>
<reference evidence="2" key="1">
    <citation type="submission" date="2007-12" db="EMBL/GenBank/DDBJ databases">
        <title>Annotation of Entamoeba dispar SAW760.</title>
        <authorList>
            <person name="Lorenzi H."/>
            <person name="Inman J."/>
            <person name="Schobel S."/>
            <person name="Amedeo P."/>
            <person name="Caler E."/>
        </authorList>
    </citation>
    <scope>NUCLEOTIDE SEQUENCE [LARGE SCALE GENOMIC DNA]</scope>
    <source>
        <strain evidence="2">ATCC PRA-260 / SAW760</strain>
    </source>
</reference>
<evidence type="ECO:0000313" key="1">
    <source>
        <dbReference type="EMBL" id="EDR25028.1"/>
    </source>
</evidence>
<protein>
    <submittedName>
        <fullName evidence="1">Uncharacterized protein</fullName>
    </submittedName>
</protein>
<dbReference type="eggNOG" id="ENOG502RBTE">
    <property type="taxonomic scope" value="Eukaryota"/>
</dbReference>
<accession>B0EKC1</accession>
<evidence type="ECO:0000313" key="2">
    <source>
        <dbReference type="Proteomes" id="UP000008076"/>
    </source>
</evidence>
<dbReference type="RefSeq" id="XP_001738640.1">
    <property type="nucleotide sequence ID" value="XM_001738588.1"/>
</dbReference>
<name>B0EKC1_ENTDS</name>
<dbReference type="OrthoDB" id="28191at2759"/>
<keyword evidence="2" id="KW-1185">Reference proteome</keyword>
<dbReference type="EMBL" id="DS549715">
    <property type="protein sequence ID" value="EDR25028.1"/>
    <property type="molecule type" value="Genomic_DNA"/>
</dbReference>
<proteinExistence type="predicted"/>
<dbReference type="AlphaFoldDB" id="B0EKC1"/>
<dbReference type="OMA" id="QFANEIP"/>
<dbReference type="VEuPathDB" id="AmoebaDB:EDI_285430"/>
<gene>
    <name evidence="1" type="ORF">EDI_285430</name>
</gene>
<dbReference type="KEGG" id="edi:EDI_285430"/>
<dbReference type="Proteomes" id="UP000008076">
    <property type="component" value="Unassembled WGS sequence"/>
</dbReference>